<sequence length="110" mass="12703">MHHSKGIKLHEEQNKTKSWRCCKISPASWPSRVLLPMKDWFTMCLGRRESTASKAGRLEKEIYADEEEDEPLLEEEIEKPTTAKPFPRYAAAAFLRTGTSRAIREANRIL</sequence>
<name>A0ABR0SKW9_9HYPO</name>
<organism evidence="1 2">
    <name type="scientific">Cladobotryum mycophilum</name>
    <dbReference type="NCBI Taxonomy" id="491253"/>
    <lineage>
        <taxon>Eukaryota</taxon>
        <taxon>Fungi</taxon>
        <taxon>Dikarya</taxon>
        <taxon>Ascomycota</taxon>
        <taxon>Pezizomycotina</taxon>
        <taxon>Sordariomycetes</taxon>
        <taxon>Hypocreomycetidae</taxon>
        <taxon>Hypocreales</taxon>
        <taxon>Hypocreaceae</taxon>
        <taxon>Cladobotryum</taxon>
    </lineage>
</organism>
<protein>
    <submittedName>
        <fullName evidence="1">Uncharacterized protein</fullName>
    </submittedName>
</protein>
<dbReference type="Proteomes" id="UP001338125">
    <property type="component" value="Unassembled WGS sequence"/>
</dbReference>
<keyword evidence="2" id="KW-1185">Reference proteome</keyword>
<gene>
    <name evidence="1" type="ORF">PT974_05948</name>
</gene>
<evidence type="ECO:0000313" key="2">
    <source>
        <dbReference type="Proteomes" id="UP001338125"/>
    </source>
</evidence>
<accession>A0ABR0SKW9</accession>
<dbReference type="EMBL" id="JAVFKD010000012">
    <property type="protein sequence ID" value="KAK5992537.1"/>
    <property type="molecule type" value="Genomic_DNA"/>
</dbReference>
<proteinExistence type="predicted"/>
<evidence type="ECO:0000313" key="1">
    <source>
        <dbReference type="EMBL" id="KAK5992537.1"/>
    </source>
</evidence>
<reference evidence="1 2" key="1">
    <citation type="submission" date="2024-01" db="EMBL/GenBank/DDBJ databases">
        <title>Complete genome of Cladobotryum mycophilum ATHUM6906.</title>
        <authorList>
            <person name="Christinaki A.C."/>
            <person name="Myridakis A.I."/>
            <person name="Kouvelis V.N."/>
        </authorList>
    </citation>
    <scope>NUCLEOTIDE SEQUENCE [LARGE SCALE GENOMIC DNA]</scope>
    <source>
        <strain evidence="1 2">ATHUM6906</strain>
    </source>
</reference>
<comment type="caution">
    <text evidence="1">The sequence shown here is derived from an EMBL/GenBank/DDBJ whole genome shotgun (WGS) entry which is preliminary data.</text>
</comment>